<keyword evidence="1" id="KW-0472">Membrane</keyword>
<keyword evidence="5" id="KW-1185">Reference proteome</keyword>
<protein>
    <recommendedName>
        <fullName evidence="6">DUF1516 family protein</fullName>
    </recommendedName>
</protein>
<organism evidence="2 4">
    <name type="scientific">Limosilactobacillus vaginalis</name>
    <dbReference type="NCBI Taxonomy" id="1633"/>
    <lineage>
        <taxon>Bacteria</taxon>
        <taxon>Bacillati</taxon>
        <taxon>Bacillota</taxon>
        <taxon>Bacilli</taxon>
        <taxon>Lactobacillales</taxon>
        <taxon>Lactobacillaceae</taxon>
        <taxon>Limosilactobacillus</taxon>
    </lineage>
</organism>
<reference evidence="2 5" key="1">
    <citation type="submission" date="2022-01" db="EMBL/GenBank/DDBJ databases">
        <title>VMRC isolate genome collection.</title>
        <authorList>
            <person name="France M."/>
            <person name="Rutt L."/>
            <person name="Humphrys M."/>
            <person name="Ravel J."/>
        </authorList>
    </citation>
    <scope>NUCLEOTIDE SEQUENCE</scope>
    <source>
        <strain evidence="3 5">C0030B4</strain>
        <strain evidence="2">C0048A1</strain>
    </source>
</reference>
<dbReference type="AlphaFoldDB" id="A0AAP3GU71"/>
<dbReference type="RefSeq" id="WP_003717245.1">
    <property type="nucleotide sequence ID" value="NZ_CAJFIS010000019.1"/>
</dbReference>
<gene>
    <name evidence="3" type="ORF">L2504_02600</name>
    <name evidence="2" type="ORF">L2724_06460</name>
</gene>
<evidence type="ECO:0008006" key="6">
    <source>
        <dbReference type="Google" id="ProtNLM"/>
    </source>
</evidence>
<keyword evidence="1" id="KW-0812">Transmembrane</keyword>
<dbReference type="EMBL" id="JAKHPH010000016">
    <property type="protein sequence ID" value="MCZ3667921.1"/>
    <property type="molecule type" value="Genomic_DNA"/>
</dbReference>
<dbReference type="Proteomes" id="UP001212401">
    <property type="component" value="Unassembled WGS sequence"/>
</dbReference>
<feature type="transmembrane region" description="Helical" evidence="1">
    <location>
        <begin position="60"/>
        <end position="80"/>
    </location>
</feature>
<feature type="transmembrane region" description="Helical" evidence="1">
    <location>
        <begin position="92"/>
        <end position="112"/>
    </location>
</feature>
<evidence type="ECO:0000313" key="4">
    <source>
        <dbReference type="Proteomes" id="UP001212401"/>
    </source>
</evidence>
<evidence type="ECO:0000313" key="5">
    <source>
        <dbReference type="Proteomes" id="UP001527392"/>
    </source>
</evidence>
<dbReference type="GeneID" id="75082669"/>
<name>A0AAP3GU71_9LACO</name>
<dbReference type="Proteomes" id="UP001527392">
    <property type="component" value="Unassembled WGS sequence"/>
</dbReference>
<evidence type="ECO:0000313" key="2">
    <source>
        <dbReference type="EMBL" id="MCZ3667921.1"/>
    </source>
</evidence>
<comment type="caution">
    <text evidence="2">The sequence shown here is derived from an EMBL/GenBank/DDBJ whole genome shotgun (WGS) entry which is preliminary data.</text>
</comment>
<evidence type="ECO:0000313" key="3">
    <source>
        <dbReference type="EMBL" id="MCZ3781039.1"/>
    </source>
</evidence>
<feature type="transmembrane region" description="Helical" evidence="1">
    <location>
        <begin position="33"/>
        <end position="53"/>
    </location>
</feature>
<accession>A0AAP3GU71</accession>
<dbReference type="EMBL" id="JAKHMS010000003">
    <property type="protein sequence ID" value="MCZ3781039.1"/>
    <property type="molecule type" value="Genomic_DNA"/>
</dbReference>
<sequence length="113" mass="12924">MLNLLILFAIVILFISSTAGLHAKMEKHVSNWLIITRCFFFILLTCQIIQLFLTWKTSLLANLIWLVISIVLFILTANAFREKIVTFGNPRHSRLVFAGMIINLGLALITIFF</sequence>
<keyword evidence="1" id="KW-1133">Transmembrane helix</keyword>
<proteinExistence type="predicted"/>
<evidence type="ECO:0000256" key="1">
    <source>
        <dbReference type="SAM" id="Phobius"/>
    </source>
</evidence>